<comment type="caution">
    <text evidence="2">The sequence shown here is derived from an EMBL/GenBank/DDBJ whole genome shotgun (WGS) entry which is preliminary data.</text>
</comment>
<reference evidence="2" key="1">
    <citation type="journal article" date="2023" name="Nat. Commun.">
        <title>Diploid and tetraploid genomes of Acorus and the evolution of monocots.</title>
        <authorList>
            <person name="Ma L."/>
            <person name="Liu K.W."/>
            <person name="Li Z."/>
            <person name="Hsiao Y.Y."/>
            <person name="Qi Y."/>
            <person name="Fu T."/>
            <person name="Tang G.D."/>
            <person name="Zhang D."/>
            <person name="Sun W.H."/>
            <person name="Liu D.K."/>
            <person name="Li Y."/>
            <person name="Chen G.Z."/>
            <person name="Liu X.D."/>
            <person name="Liao X.Y."/>
            <person name="Jiang Y.T."/>
            <person name="Yu X."/>
            <person name="Hao Y."/>
            <person name="Huang J."/>
            <person name="Zhao X.W."/>
            <person name="Ke S."/>
            <person name="Chen Y.Y."/>
            <person name="Wu W.L."/>
            <person name="Hsu J.L."/>
            <person name="Lin Y.F."/>
            <person name="Huang M.D."/>
            <person name="Li C.Y."/>
            <person name="Huang L."/>
            <person name="Wang Z.W."/>
            <person name="Zhao X."/>
            <person name="Zhong W.Y."/>
            <person name="Peng D.H."/>
            <person name="Ahmad S."/>
            <person name="Lan S."/>
            <person name="Zhang J.S."/>
            <person name="Tsai W.C."/>
            <person name="Van de Peer Y."/>
            <person name="Liu Z.J."/>
        </authorList>
    </citation>
    <scope>NUCLEOTIDE SEQUENCE</scope>
    <source>
        <strain evidence="2">CP</strain>
    </source>
</reference>
<accession>A0AAV9EJY8</accession>
<dbReference type="EMBL" id="JAUJYO010000006">
    <property type="protein sequence ID" value="KAK1313789.1"/>
    <property type="molecule type" value="Genomic_DNA"/>
</dbReference>
<dbReference type="AlphaFoldDB" id="A0AAV9EJY8"/>
<sequence length="153" mass="16849">MEEGDASTTEILVPQSGDGVGSSSQPTEVDHVCSTSTESLPEEATDTSDEETDDGEVDVEISRFSCEIEKDGTITINGYVKDRNKIIQKNCDEGTYMQSDEQFKPVGEETIFKPGPFQHSFHLPGPIDPRKFTGHFSDDGIFKAFVMKYKAAD</sequence>
<dbReference type="InterPro" id="IPR039321">
    <property type="entry name" value="IDM2/3-like"/>
</dbReference>
<keyword evidence="3" id="KW-1185">Reference proteome</keyword>
<feature type="region of interest" description="Disordered" evidence="1">
    <location>
        <begin position="1"/>
        <end position="57"/>
    </location>
</feature>
<gene>
    <name evidence="2" type="ORF">QJS10_CPA06g01695</name>
</gene>
<dbReference type="PANTHER" id="PTHR34661:SF1">
    <property type="entry name" value="INCREASED DNA METHYLATION 3"/>
    <property type="match status" value="1"/>
</dbReference>
<evidence type="ECO:0000313" key="2">
    <source>
        <dbReference type="EMBL" id="KAK1313789.1"/>
    </source>
</evidence>
<protein>
    <submittedName>
        <fullName evidence="2">Uncharacterized protein</fullName>
    </submittedName>
</protein>
<evidence type="ECO:0000256" key="1">
    <source>
        <dbReference type="SAM" id="MobiDB-lite"/>
    </source>
</evidence>
<name>A0AAV9EJY8_ACOCL</name>
<dbReference type="GO" id="GO:0005634">
    <property type="term" value="C:nucleus"/>
    <property type="evidence" value="ECO:0007669"/>
    <property type="project" value="TreeGrafter"/>
</dbReference>
<reference evidence="2" key="2">
    <citation type="submission" date="2023-06" db="EMBL/GenBank/DDBJ databases">
        <authorList>
            <person name="Ma L."/>
            <person name="Liu K.-W."/>
            <person name="Li Z."/>
            <person name="Hsiao Y.-Y."/>
            <person name="Qi Y."/>
            <person name="Fu T."/>
            <person name="Tang G."/>
            <person name="Zhang D."/>
            <person name="Sun W.-H."/>
            <person name="Liu D.-K."/>
            <person name="Li Y."/>
            <person name="Chen G.-Z."/>
            <person name="Liu X.-D."/>
            <person name="Liao X.-Y."/>
            <person name="Jiang Y.-T."/>
            <person name="Yu X."/>
            <person name="Hao Y."/>
            <person name="Huang J."/>
            <person name="Zhao X.-W."/>
            <person name="Ke S."/>
            <person name="Chen Y.-Y."/>
            <person name="Wu W.-L."/>
            <person name="Hsu J.-L."/>
            <person name="Lin Y.-F."/>
            <person name="Huang M.-D."/>
            <person name="Li C.-Y."/>
            <person name="Huang L."/>
            <person name="Wang Z.-W."/>
            <person name="Zhao X."/>
            <person name="Zhong W.-Y."/>
            <person name="Peng D.-H."/>
            <person name="Ahmad S."/>
            <person name="Lan S."/>
            <person name="Zhang J.-S."/>
            <person name="Tsai W.-C."/>
            <person name="Van De Peer Y."/>
            <person name="Liu Z.-J."/>
        </authorList>
    </citation>
    <scope>NUCLEOTIDE SEQUENCE</scope>
    <source>
        <strain evidence="2">CP</strain>
        <tissue evidence="2">Leaves</tissue>
    </source>
</reference>
<dbReference type="Proteomes" id="UP001180020">
    <property type="component" value="Unassembled WGS sequence"/>
</dbReference>
<feature type="compositionally biased region" description="Acidic residues" evidence="1">
    <location>
        <begin position="40"/>
        <end position="57"/>
    </location>
</feature>
<proteinExistence type="predicted"/>
<organism evidence="2 3">
    <name type="scientific">Acorus calamus</name>
    <name type="common">Sweet flag</name>
    <dbReference type="NCBI Taxonomy" id="4465"/>
    <lineage>
        <taxon>Eukaryota</taxon>
        <taxon>Viridiplantae</taxon>
        <taxon>Streptophyta</taxon>
        <taxon>Embryophyta</taxon>
        <taxon>Tracheophyta</taxon>
        <taxon>Spermatophyta</taxon>
        <taxon>Magnoliopsida</taxon>
        <taxon>Liliopsida</taxon>
        <taxon>Acoraceae</taxon>
        <taxon>Acorus</taxon>
    </lineage>
</organism>
<evidence type="ECO:0000313" key="3">
    <source>
        <dbReference type="Proteomes" id="UP001180020"/>
    </source>
</evidence>
<feature type="compositionally biased region" description="Polar residues" evidence="1">
    <location>
        <begin position="21"/>
        <end position="39"/>
    </location>
</feature>
<dbReference type="PANTHER" id="PTHR34661">
    <property type="entry name" value="INCREASED DNA METHYLATION 3"/>
    <property type="match status" value="1"/>
</dbReference>
<feature type="compositionally biased region" description="Polar residues" evidence="1">
    <location>
        <begin position="1"/>
        <end position="10"/>
    </location>
</feature>